<keyword evidence="1" id="KW-0812">Transmembrane</keyword>
<feature type="transmembrane region" description="Helical" evidence="1">
    <location>
        <begin position="205"/>
        <end position="224"/>
    </location>
</feature>
<feature type="transmembrane region" description="Helical" evidence="1">
    <location>
        <begin position="56"/>
        <end position="76"/>
    </location>
</feature>
<dbReference type="AlphaFoldDB" id="A0A1B2DGB9"/>
<keyword evidence="1" id="KW-0472">Membrane</keyword>
<accession>A0A1B2DGB9</accession>
<feature type="transmembrane region" description="Helical" evidence="1">
    <location>
        <begin position="16"/>
        <end position="36"/>
    </location>
</feature>
<protein>
    <submittedName>
        <fullName evidence="2">Uncharacterized protein</fullName>
    </submittedName>
</protein>
<gene>
    <name evidence="2" type="ORF">BBD42_10115</name>
</gene>
<proteinExistence type="predicted"/>
<reference evidence="2" key="1">
    <citation type="submission" date="2016-08" db="EMBL/GenBank/DDBJ databases">
        <title>Complete Genome Seqeunce of Paenibacillus sp. BIHB 4019 from tea rhizoplane.</title>
        <authorList>
            <person name="Thakur R."/>
            <person name="Swarnkar M.K."/>
            <person name="Gulati A."/>
        </authorList>
    </citation>
    <scope>NUCLEOTIDE SEQUENCE [LARGE SCALE GENOMIC DNA]</scope>
    <source>
        <strain evidence="2">BIHB4019</strain>
    </source>
</reference>
<organism evidence="2">
    <name type="scientific">Paenibacillus sp. BIHB 4019</name>
    <dbReference type="NCBI Taxonomy" id="1870819"/>
    <lineage>
        <taxon>Bacteria</taxon>
        <taxon>Bacillati</taxon>
        <taxon>Bacillota</taxon>
        <taxon>Bacilli</taxon>
        <taxon>Bacillales</taxon>
        <taxon>Paenibacillaceae</taxon>
        <taxon>Paenibacillus</taxon>
    </lineage>
</organism>
<sequence>MNRTLSVIRLHRRDRFSWFFIPLLILGSSFMVNWLISLLIDDKENMYTGGISSVLVYIFVLGIIVVAQTFPFAISFSISRFNYFAGTIIMALLLSFGSALLLLLMSIIENQLTNHWWSGLYFFYLPYLSDGNLLVQLLTLFLIALHLFLWGFVLGSLYRKFKKTGMLLLFLASGVALTLSSYIITQNHGWLDIWAWLTKHTALGLSLWLLPFILLNALLSFLMLKRSTI</sequence>
<name>A0A1B2DGB9_9BACL</name>
<feature type="transmembrane region" description="Helical" evidence="1">
    <location>
        <begin position="133"/>
        <end position="154"/>
    </location>
</feature>
<evidence type="ECO:0000256" key="1">
    <source>
        <dbReference type="SAM" id="Phobius"/>
    </source>
</evidence>
<evidence type="ECO:0000313" key="2">
    <source>
        <dbReference type="EMBL" id="ANY66777.1"/>
    </source>
</evidence>
<dbReference type="EMBL" id="CP016808">
    <property type="protein sequence ID" value="ANY66777.1"/>
    <property type="molecule type" value="Genomic_DNA"/>
</dbReference>
<feature type="transmembrane region" description="Helical" evidence="1">
    <location>
        <begin position="83"/>
        <end position="108"/>
    </location>
</feature>
<dbReference type="RefSeq" id="WP_099518067.1">
    <property type="nucleotide sequence ID" value="NZ_CP016808.1"/>
</dbReference>
<keyword evidence="1" id="KW-1133">Transmembrane helix</keyword>
<feature type="transmembrane region" description="Helical" evidence="1">
    <location>
        <begin position="166"/>
        <end position="185"/>
    </location>
</feature>